<keyword evidence="4" id="KW-1133">Transmembrane helix</keyword>
<dbReference type="PANTHER" id="PTHR20893">
    <property type="entry name" value="LD08641P"/>
    <property type="match status" value="1"/>
</dbReference>
<organism evidence="6 7">
    <name type="scientific">Steinernema hermaphroditum</name>
    <dbReference type="NCBI Taxonomy" id="289476"/>
    <lineage>
        <taxon>Eukaryota</taxon>
        <taxon>Metazoa</taxon>
        <taxon>Ecdysozoa</taxon>
        <taxon>Nematoda</taxon>
        <taxon>Chromadorea</taxon>
        <taxon>Rhabditida</taxon>
        <taxon>Tylenchina</taxon>
        <taxon>Panagrolaimomorpha</taxon>
        <taxon>Strongyloidoidea</taxon>
        <taxon>Steinernematidae</taxon>
        <taxon>Steinernema</taxon>
    </lineage>
</organism>
<keyword evidence="3" id="KW-0862">Zinc</keyword>
<evidence type="ECO:0000256" key="2">
    <source>
        <dbReference type="ARBA" id="ARBA00022771"/>
    </source>
</evidence>
<name>A0AA39LSZ4_9BILA</name>
<evidence type="ECO:0000259" key="5">
    <source>
        <dbReference type="PROSITE" id="PS51292"/>
    </source>
</evidence>
<dbReference type="Pfam" id="PF12906">
    <property type="entry name" value="RINGv"/>
    <property type="match status" value="2"/>
</dbReference>
<dbReference type="Proteomes" id="UP001175271">
    <property type="component" value="Unassembled WGS sequence"/>
</dbReference>
<protein>
    <recommendedName>
        <fullName evidence="5">RING-CH-type domain-containing protein</fullName>
    </recommendedName>
</protein>
<reference evidence="6" key="1">
    <citation type="submission" date="2023-06" db="EMBL/GenBank/DDBJ databases">
        <title>Genomic analysis of the entomopathogenic nematode Steinernema hermaphroditum.</title>
        <authorList>
            <person name="Schwarz E.M."/>
            <person name="Heppert J.K."/>
            <person name="Baniya A."/>
            <person name="Schwartz H.T."/>
            <person name="Tan C.-H."/>
            <person name="Antoshechkin I."/>
            <person name="Sternberg P.W."/>
            <person name="Goodrich-Blair H."/>
            <person name="Dillman A.R."/>
        </authorList>
    </citation>
    <scope>NUCLEOTIDE SEQUENCE</scope>
    <source>
        <strain evidence="6">PS9179</strain>
        <tissue evidence="6">Whole animal</tissue>
    </source>
</reference>
<evidence type="ECO:0000256" key="3">
    <source>
        <dbReference type="ARBA" id="ARBA00022833"/>
    </source>
</evidence>
<evidence type="ECO:0000256" key="1">
    <source>
        <dbReference type="ARBA" id="ARBA00022723"/>
    </source>
</evidence>
<accession>A0AA39LSZ4</accession>
<dbReference type="InterPro" id="IPR011016">
    <property type="entry name" value="Znf_RING-CH"/>
</dbReference>
<feature type="domain" description="RING-CH-type" evidence="5">
    <location>
        <begin position="100"/>
        <end position="163"/>
    </location>
</feature>
<dbReference type="InterPro" id="IPR013083">
    <property type="entry name" value="Znf_RING/FYVE/PHD"/>
</dbReference>
<dbReference type="CDD" id="cd16495">
    <property type="entry name" value="RING_CH-C4HC3_MARCH"/>
    <property type="match status" value="1"/>
</dbReference>
<keyword evidence="4" id="KW-0812">Transmembrane</keyword>
<keyword evidence="1" id="KW-0479">Metal-binding</keyword>
<keyword evidence="4" id="KW-0472">Membrane</keyword>
<sequence length="524" mass="61151">MTFVSLFIGSLYYVTWNLLSRGYQPQNFTLIVFKSMFGFCTFCLCMYDGYLMVNSGHRWIMKFARIENYHRESVDSKSLLKEWSTTIYEWRLLPSLLVSIMDVSEDACRICYLPSSPEEPLIQPCLCSGTQGYIHEACILRFHDKNPTRELQCFVCSYGYKVGSDGLRIFADTFMTFVSLFIACLDYSAWDVLSRKYQPQNLALIVLMSMFGFCSFCSCMYDSYSVVARGHRWIMKFARIGNYDRESADSKSLLKEWSTTIYEWRLLPTLLVSIALFLTGTDCLSLLLNDHSSIMDSVEECRICYLPSTDDQPLLHPCLCRGTQKYIHEACILRFDELNPNRGLQCSVCGYRYRFPSKSLSYRIRLQLILTIYSIAMGSFLYAKFHLIPLREDKLLSFLIRCLHICTFFSSIHTAYKTSGKVYDEQLRKGLKMDNYRPNEEAGITSENGETLLSRLETWTSVIYEYRAFWSMVFSAYLFRVFVIEYETFSYLLAVVSVAHHYIDSFIQSAKRFRNSLRRIGFWN</sequence>
<comment type="caution">
    <text evidence="6">The sequence shown here is derived from an EMBL/GenBank/DDBJ whole genome shotgun (WGS) entry which is preliminary data.</text>
</comment>
<dbReference type="Gene3D" id="3.30.40.10">
    <property type="entry name" value="Zinc/RING finger domain, C3HC4 (zinc finger)"/>
    <property type="match status" value="2"/>
</dbReference>
<evidence type="ECO:0000313" key="7">
    <source>
        <dbReference type="Proteomes" id="UP001175271"/>
    </source>
</evidence>
<dbReference type="SUPFAM" id="SSF57850">
    <property type="entry name" value="RING/U-box"/>
    <property type="match status" value="2"/>
</dbReference>
<dbReference type="EMBL" id="JAUCMV010000003">
    <property type="protein sequence ID" value="KAK0408184.1"/>
    <property type="molecule type" value="Genomic_DNA"/>
</dbReference>
<feature type="domain" description="RING-CH-type" evidence="5">
    <location>
        <begin position="293"/>
        <end position="356"/>
    </location>
</feature>
<dbReference type="PANTHER" id="PTHR20893:SF2">
    <property type="entry name" value="LD08641P"/>
    <property type="match status" value="1"/>
</dbReference>
<evidence type="ECO:0000313" key="6">
    <source>
        <dbReference type="EMBL" id="KAK0408184.1"/>
    </source>
</evidence>
<proteinExistence type="predicted"/>
<dbReference type="AlphaFoldDB" id="A0AA39LSZ4"/>
<feature type="transmembrane region" description="Helical" evidence="4">
    <location>
        <begin position="169"/>
        <end position="190"/>
    </location>
</feature>
<dbReference type="GO" id="GO:0008270">
    <property type="term" value="F:zinc ion binding"/>
    <property type="evidence" value="ECO:0007669"/>
    <property type="project" value="UniProtKB-KW"/>
</dbReference>
<dbReference type="PROSITE" id="PS51292">
    <property type="entry name" value="ZF_RING_CH"/>
    <property type="match status" value="2"/>
</dbReference>
<dbReference type="SMART" id="SM00744">
    <property type="entry name" value="RINGv"/>
    <property type="match status" value="2"/>
</dbReference>
<keyword evidence="2" id="KW-0863">Zinc-finger</keyword>
<gene>
    <name evidence="6" type="ORF">QR680_003816</name>
</gene>
<feature type="transmembrane region" description="Helical" evidence="4">
    <location>
        <begin position="202"/>
        <end position="227"/>
    </location>
</feature>
<feature type="transmembrane region" description="Helical" evidence="4">
    <location>
        <begin position="364"/>
        <end position="383"/>
    </location>
</feature>
<evidence type="ECO:0000256" key="4">
    <source>
        <dbReference type="SAM" id="Phobius"/>
    </source>
</evidence>
<keyword evidence="7" id="KW-1185">Reference proteome</keyword>
<feature type="transmembrane region" description="Helical" evidence="4">
    <location>
        <begin position="28"/>
        <end position="53"/>
    </location>
</feature>